<comment type="caution">
    <text evidence="1">The sequence shown here is derived from an EMBL/GenBank/DDBJ whole genome shotgun (WGS) entry which is preliminary data.</text>
</comment>
<gene>
    <name evidence="1" type="ORF">IAD26_01390</name>
</gene>
<sequence length="328" mass="37689">MKLIVILIVIIIYLSNAPCTFAKDCVNIIYLHGFNAFDYPIVEDEAKRVAQAFQGRCMGNYCFSGKYRVIFWADLYDCDEAFKLYESALMSLNNTHNHTNPKIHLSMDQQKFNLFSPLIHPSDRGSGPVSSYLRNLINGFLFQIFFLKTSPYHQNIVMDRIQKAIDTTNGKFVVIAHSFGSAAAVDFLETRIISNPANEQKFAGLITSADLTTTFNANYWAQNKDYDPLKKIAQFIVQKDKFWICYNHRNDIAATGLPKKLTDYKKEHNLKGKGFIVSKTTKSAFLNNYTSFLRPFALDNGKIRAHSWLHLRPYDFADKVIKTYEQEH</sequence>
<evidence type="ECO:0000313" key="2">
    <source>
        <dbReference type="Proteomes" id="UP000886748"/>
    </source>
</evidence>
<dbReference type="AlphaFoldDB" id="A0A9D1SR86"/>
<accession>A0A9D1SR86</accession>
<name>A0A9D1SR86_9CLOT</name>
<evidence type="ECO:0000313" key="1">
    <source>
        <dbReference type="EMBL" id="HIU91767.1"/>
    </source>
</evidence>
<dbReference type="Proteomes" id="UP000886748">
    <property type="component" value="Unassembled WGS sequence"/>
</dbReference>
<reference evidence="1" key="1">
    <citation type="submission" date="2020-10" db="EMBL/GenBank/DDBJ databases">
        <authorList>
            <person name="Gilroy R."/>
        </authorList>
    </citation>
    <scope>NUCLEOTIDE SEQUENCE</scope>
    <source>
        <strain evidence="1">CHK154-7741</strain>
    </source>
</reference>
<reference evidence="1" key="2">
    <citation type="journal article" date="2021" name="PeerJ">
        <title>Extensive microbial diversity within the chicken gut microbiome revealed by metagenomics and culture.</title>
        <authorList>
            <person name="Gilroy R."/>
            <person name="Ravi A."/>
            <person name="Getino M."/>
            <person name="Pursley I."/>
            <person name="Horton D.L."/>
            <person name="Alikhan N.F."/>
            <person name="Baker D."/>
            <person name="Gharbi K."/>
            <person name="Hall N."/>
            <person name="Watson M."/>
            <person name="Adriaenssens E.M."/>
            <person name="Foster-Nyarko E."/>
            <person name="Jarju S."/>
            <person name="Secka A."/>
            <person name="Antonio M."/>
            <person name="Oren A."/>
            <person name="Chaudhuri R.R."/>
            <person name="La Ragione R."/>
            <person name="Hildebrand F."/>
            <person name="Pallen M.J."/>
        </authorList>
    </citation>
    <scope>NUCLEOTIDE SEQUENCE</scope>
    <source>
        <strain evidence="1">CHK154-7741</strain>
    </source>
</reference>
<organism evidence="1 2">
    <name type="scientific">Candidatus Limenecus avicola</name>
    <dbReference type="NCBI Taxonomy" id="2840847"/>
    <lineage>
        <taxon>Bacteria</taxon>
        <taxon>Bacillati</taxon>
        <taxon>Bacillota</taxon>
        <taxon>Clostridia</taxon>
        <taxon>Eubacteriales</taxon>
        <taxon>Clostridiaceae</taxon>
        <taxon>Clostridiaceae incertae sedis</taxon>
        <taxon>Candidatus Limenecus</taxon>
    </lineage>
</organism>
<evidence type="ECO:0008006" key="3">
    <source>
        <dbReference type="Google" id="ProtNLM"/>
    </source>
</evidence>
<dbReference type="InterPro" id="IPR029058">
    <property type="entry name" value="AB_hydrolase_fold"/>
</dbReference>
<proteinExistence type="predicted"/>
<dbReference type="Gene3D" id="3.40.50.1820">
    <property type="entry name" value="alpha/beta hydrolase"/>
    <property type="match status" value="1"/>
</dbReference>
<protein>
    <recommendedName>
        <fullName evidence="3">Alpha/beta hydrolase</fullName>
    </recommendedName>
</protein>
<dbReference type="EMBL" id="DVOD01000013">
    <property type="protein sequence ID" value="HIU91767.1"/>
    <property type="molecule type" value="Genomic_DNA"/>
</dbReference>